<evidence type="ECO:0000256" key="16">
    <source>
        <dbReference type="ARBA" id="ARBA00049551"/>
    </source>
</evidence>
<evidence type="ECO:0000256" key="13">
    <source>
        <dbReference type="ARBA" id="ARBA00023075"/>
    </source>
</evidence>
<evidence type="ECO:0000256" key="10">
    <source>
        <dbReference type="ARBA" id="ARBA00022982"/>
    </source>
</evidence>
<evidence type="ECO:0000256" key="14">
    <source>
        <dbReference type="ARBA" id="ARBA00023128"/>
    </source>
</evidence>
<comment type="catalytic activity">
    <reaction evidence="16 17">
        <text>a ubiquinone + NADH + 5 H(+)(in) = a ubiquinol + NAD(+) + 4 H(+)(out)</text>
        <dbReference type="Rhea" id="RHEA:29091"/>
        <dbReference type="Rhea" id="RHEA-COMP:9565"/>
        <dbReference type="Rhea" id="RHEA-COMP:9566"/>
        <dbReference type="ChEBI" id="CHEBI:15378"/>
        <dbReference type="ChEBI" id="CHEBI:16389"/>
        <dbReference type="ChEBI" id="CHEBI:17976"/>
        <dbReference type="ChEBI" id="CHEBI:57540"/>
        <dbReference type="ChEBI" id="CHEBI:57945"/>
        <dbReference type="EC" id="7.1.1.2"/>
    </reaction>
</comment>
<dbReference type="PANTHER" id="PTHR46552">
    <property type="entry name" value="NADH-UBIQUINONE OXIDOREDUCTASE CHAIN 2"/>
    <property type="match status" value="1"/>
</dbReference>
<keyword evidence="10 17" id="KW-0249">Electron transport</keyword>
<protein>
    <recommendedName>
        <fullName evidence="4 17">NADH-ubiquinone oxidoreductase chain 2</fullName>
        <ecNumber evidence="3 17">7.1.1.2</ecNumber>
    </recommendedName>
</protein>
<dbReference type="AlphaFoldDB" id="A0A7U3VK20"/>
<keyword evidence="7 17" id="KW-0812">Transmembrane</keyword>
<feature type="transmembrane region" description="Helical" evidence="17">
    <location>
        <begin position="205"/>
        <end position="225"/>
    </location>
</feature>
<evidence type="ECO:0000256" key="17">
    <source>
        <dbReference type="RuleBase" id="RU003403"/>
    </source>
</evidence>
<evidence type="ECO:0000256" key="6">
    <source>
        <dbReference type="ARBA" id="ARBA00022660"/>
    </source>
</evidence>
<keyword evidence="13 17" id="KW-0830">Ubiquinone</keyword>
<dbReference type="EC" id="7.1.1.2" evidence="3 17"/>
<dbReference type="GO" id="GO:0008137">
    <property type="term" value="F:NADH dehydrogenase (ubiquinone) activity"/>
    <property type="evidence" value="ECO:0007669"/>
    <property type="project" value="UniProtKB-EC"/>
</dbReference>
<dbReference type="Pfam" id="PF00361">
    <property type="entry name" value="Proton_antipo_M"/>
    <property type="match status" value="1"/>
</dbReference>
<comment type="subcellular location">
    <subcellularLocation>
        <location evidence="1 17">Mitochondrion inner membrane</location>
        <topology evidence="1 17">Multi-pass membrane protein</topology>
    </subcellularLocation>
</comment>
<feature type="transmembrane region" description="Helical" evidence="17">
    <location>
        <begin position="85"/>
        <end position="105"/>
    </location>
</feature>
<evidence type="ECO:0000256" key="3">
    <source>
        <dbReference type="ARBA" id="ARBA00012944"/>
    </source>
</evidence>
<keyword evidence="11 17" id="KW-1133">Transmembrane helix</keyword>
<name>A0A7U3VK20_9BILA</name>
<keyword evidence="9 17" id="KW-1278">Translocase</keyword>
<feature type="transmembrane region" description="Helical" evidence="17">
    <location>
        <begin position="309"/>
        <end position="334"/>
    </location>
</feature>
<dbReference type="EMBL" id="MW381012">
    <property type="protein sequence ID" value="QQP01068.1"/>
    <property type="molecule type" value="Genomic_DNA"/>
</dbReference>
<dbReference type="GO" id="GO:0006120">
    <property type="term" value="P:mitochondrial electron transport, NADH to ubiquinone"/>
    <property type="evidence" value="ECO:0007669"/>
    <property type="project" value="InterPro"/>
</dbReference>
<dbReference type="InterPro" id="IPR050175">
    <property type="entry name" value="Complex_I_Subunit_2"/>
</dbReference>
<dbReference type="PANTHER" id="PTHR46552:SF1">
    <property type="entry name" value="NADH-UBIQUINONE OXIDOREDUCTASE CHAIN 2"/>
    <property type="match status" value="1"/>
</dbReference>
<geneLocation type="mitochondrion" evidence="19"/>
<evidence type="ECO:0000256" key="8">
    <source>
        <dbReference type="ARBA" id="ARBA00022792"/>
    </source>
</evidence>
<reference evidence="19" key="1">
    <citation type="submission" date="2020-12" db="EMBL/GenBank/DDBJ databases">
        <title>Characterization of the complete mitochondrial genome of the estuarine benthic ribbon worm, Yininemertes pratensis (Sun and Lu, 1998) (Nemertea: Lineidae).</title>
        <authorList>
            <person name="Lee S.-H."/>
            <person name="Yi S."/>
            <person name="Kim K.-S."/>
            <person name="Park T."/>
        </authorList>
    </citation>
    <scope>NUCLEOTIDE SEQUENCE</scope>
</reference>
<evidence type="ECO:0000256" key="4">
    <source>
        <dbReference type="ARBA" id="ARBA00021008"/>
    </source>
</evidence>
<evidence type="ECO:0000256" key="15">
    <source>
        <dbReference type="ARBA" id="ARBA00023136"/>
    </source>
</evidence>
<evidence type="ECO:0000256" key="5">
    <source>
        <dbReference type="ARBA" id="ARBA00022448"/>
    </source>
</evidence>
<keyword evidence="8 17" id="KW-0999">Mitochondrion inner membrane</keyword>
<feature type="transmembrane region" description="Helical" evidence="17">
    <location>
        <begin position="232"/>
        <end position="252"/>
    </location>
</feature>
<evidence type="ECO:0000313" key="19">
    <source>
        <dbReference type="EMBL" id="QQP01068.1"/>
    </source>
</evidence>
<evidence type="ECO:0000256" key="11">
    <source>
        <dbReference type="ARBA" id="ARBA00022989"/>
    </source>
</evidence>
<comment type="similarity">
    <text evidence="2 17">Belongs to the complex I subunit 2 family.</text>
</comment>
<evidence type="ECO:0000259" key="18">
    <source>
        <dbReference type="Pfam" id="PF00361"/>
    </source>
</evidence>
<evidence type="ECO:0000256" key="9">
    <source>
        <dbReference type="ARBA" id="ARBA00022967"/>
    </source>
</evidence>
<keyword evidence="12 17" id="KW-0520">NAD</keyword>
<keyword evidence="14 17" id="KW-0496">Mitochondrion</keyword>
<sequence length="335" mass="36351">MVLSFPFSFGFGVLCVLGSLLSVSSGHWVGVWLGLEINLLGFIPLMVQSGGSQSVECAIKYFVVQALGSGFLLLGGLGFGSSFCLWFLSDGGSVVSVFLLFGLVLKLGVAPFHWWVPSVMGGLSWFGCGALLTWQKLAPFFVVLGLSFPFCFLFLVFGCFSAVVGGLMGVGQVQLRLLMAYSSISHWGWILSLVAFSFLGSLCYYFFYFLLSFFIFYLLSVFGLWRFSQVSGLFSVVLVFGFLSLGGLPPLTGFVPKWLGLQGVIFGGGVFVVGFLLLGSVLGLYYYLNFVFVVFLGCGEGYLKSGFSAYSGVVCVGLGFFCLGLPFYDVVFWVF</sequence>
<dbReference type="PRINTS" id="PR01436">
    <property type="entry name" value="NADHDHGNASE2"/>
</dbReference>
<dbReference type="GeneID" id="67144590"/>
<accession>A0A7U3VK20</accession>
<gene>
    <name evidence="19" type="primary">ND2</name>
</gene>
<dbReference type="RefSeq" id="YP_010146839.1">
    <property type="nucleotide sequence ID" value="NC_057068.1"/>
</dbReference>
<evidence type="ECO:0000256" key="2">
    <source>
        <dbReference type="ARBA" id="ARBA00007012"/>
    </source>
</evidence>
<feature type="transmembrane region" description="Helical" evidence="17">
    <location>
        <begin position="28"/>
        <end position="47"/>
    </location>
</feature>
<feature type="transmembrane region" description="Helical" evidence="17">
    <location>
        <begin position="140"/>
        <end position="165"/>
    </location>
</feature>
<feature type="transmembrane region" description="Helical" evidence="17">
    <location>
        <begin position="258"/>
        <end position="278"/>
    </location>
</feature>
<feature type="transmembrane region" description="Helical" evidence="17">
    <location>
        <begin position="59"/>
        <end position="79"/>
    </location>
</feature>
<keyword evidence="6 17" id="KW-0679">Respiratory chain</keyword>
<feature type="domain" description="NADH:quinone oxidoreductase/Mrp antiporter transmembrane" evidence="18">
    <location>
        <begin position="25"/>
        <end position="282"/>
    </location>
</feature>
<keyword evidence="15 17" id="KW-0472">Membrane</keyword>
<dbReference type="InterPro" id="IPR001750">
    <property type="entry name" value="ND/Mrp_TM"/>
</dbReference>
<proteinExistence type="inferred from homology"/>
<comment type="function">
    <text evidence="17">Core subunit of the mitochondrial membrane respiratory chain NADH dehydrogenase (Complex I) which catalyzes electron transfer from NADH through the respiratory chain, using ubiquinone as an electron acceptor. Essential for the catalytic activity and assembly of complex I.</text>
</comment>
<feature type="transmembrane region" description="Helical" evidence="17">
    <location>
        <begin position="177"/>
        <end position="199"/>
    </location>
</feature>
<evidence type="ECO:0000256" key="12">
    <source>
        <dbReference type="ARBA" id="ARBA00023027"/>
    </source>
</evidence>
<keyword evidence="5" id="KW-0813">Transport</keyword>
<organism evidence="19">
    <name type="scientific">Yininemertes pratensis</name>
    <dbReference type="NCBI Taxonomy" id="2057967"/>
    <lineage>
        <taxon>Eukaryota</taxon>
        <taxon>Metazoa</taxon>
        <taxon>Spiralia</taxon>
        <taxon>Lophotrochozoa</taxon>
        <taxon>Nemertea</taxon>
        <taxon>Pilidiophora</taxon>
        <taxon>Heteronemertea</taxon>
        <taxon>Lineidae</taxon>
        <taxon>Yininemertes</taxon>
    </lineage>
</organism>
<evidence type="ECO:0000256" key="7">
    <source>
        <dbReference type="ARBA" id="ARBA00022692"/>
    </source>
</evidence>
<dbReference type="CTD" id="4536"/>
<dbReference type="GO" id="GO:0005743">
    <property type="term" value="C:mitochondrial inner membrane"/>
    <property type="evidence" value="ECO:0007669"/>
    <property type="project" value="UniProtKB-SubCell"/>
</dbReference>
<dbReference type="InterPro" id="IPR003917">
    <property type="entry name" value="NADH_UbQ_OxRdtase_chain2"/>
</dbReference>
<evidence type="ECO:0000256" key="1">
    <source>
        <dbReference type="ARBA" id="ARBA00004448"/>
    </source>
</evidence>